<dbReference type="Proteomes" id="UP001177670">
    <property type="component" value="Unassembled WGS sequence"/>
</dbReference>
<gene>
    <name evidence="2" type="ORF">K0M31_011375</name>
</gene>
<feature type="compositionally biased region" description="Basic and acidic residues" evidence="1">
    <location>
        <begin position="109"/>
        <end position="139"/>
    </location>
</feature>
<dbReference type="AlphaFoldDB" id="A0AA40G9E9"/>
<dbReference type="EMBL" id="JAHYIQ010000003">
    <property type="protein sequence ID" value="KAK1133575.1"/>
    <property type="molecule type" value="Genomic_DNA"/>
</dbReference>
<sequence length="139" mass="15635">MVSSMASDSTIHPVLKFLESPTIETKSIFKEFARKEFGSEIKPPKPYLPLGRNLRGQGGRGEQAGWKYGTTSEKHNARNVESVLGIRQRGRTSTRGGETGPSVSARKSFLSERMGEREPQNVETRKEQIFDTRELHDDI</sequence>
<comment type="caution">
    <text evidence="2">The sequence shown here is derived from an EMBL/GenBank/DDBJ whole genome shotgun (WGS) entry which is preliminary data.</text>
</comment>
<evidence type="ECO:0000313" key="3">
    <source>
        <dbReference type="Proteomes" id="UP001177670"/>
    </source>
</evidence>
<proteinExistence type="predicted"/>
<reference evidence="2" key="1">
    <citation type="submission" date="2021-10" db="EMBL/GenBank/DDBJ databases">
        <title>Melipona bicolor Genome sequencing and assembly.</title>
        <authorList>
            <person name="Araujo N.S."/>
            <person name="Arias M.C."/>
        </authorList>
    </citation>
    <scope>NUCLEOTIDE SEQUENCE</scope>
    <source>
        <strain evidence="2">USP_2M_L1-L4_2017</strain>
        <tissue evidence="2">Whole body</tissue>
    </source>
</reference>
<organism evidence="2 3">
    <name type="scientific">Melipona bicolor</name>
    <dbReference type="NCBI Taxonomy" id="60889"/>
    <lineage>
        <taxon>Eukaryota</taxon>
        <taxon>Metazoa</taxon>
        <taxon>Ecdysozoa</taxon>
        <taxon>Arthropoda</taxon>
        <taxon>Hexapoda</taxon>
        <taxon>Insecta</taxon>
        <taxon>Pterygota</taxon>
        <taxon>Neoptera</taxon>
        <taxon>Endopterygota</taxon>
        <taxon>Hymenoptera</taxon>
        <taxon>Apocrita</taxon>
        <taxon>Aculeata</taxon>
        <taxon>Apoidea</taxon>
        <taxon>Anthophila</taxon>
        <taxon>Apidae</taxon>
        <taxon>Melipona</taxon>
    </lineage>
</organism>
<name>A0AA40G9E9_9HYME</name>
<protein>
    <submittedName>
        <fullName evidence="2">Uncharacterized protein</fullName>
    </submittedName>
</protein>
<accession>A0AA40G9E9</accession>
<feature type="region of interest" description="Disordered" evidence="1">
    <location>
        <begin position="88"/>
        <end position="139"/>
    </location>
</feature>
<feature type="region of interest" description="Disordered" evidence="1">
    <location>
        <begin position="40"/>
        <end position="74"/>
    </location>
</feature>
<keyword evidence="3" id="KW-1185">Reference proteome</keyword>
<evidence type="ECO:0000313" key="2">
    <source>
        <dbReference type="EMBL" id="KAK1133575.1"/>
    </source>
</evidence>
<evidence type="ECO:0000256" key="1">
    <source>
        <dbReference type="SAM" id="MobiDB-lite"/>
    </source>
</evidence>